<dbReference type="Proteomes" id="UP000830375">
    <property type="component" value="Unassembled WGS sequence"/>
</dbReference>
<dbReference type="SMART" id="SM00355">
    <property type="entry name" value="ZnF_C2H2"/>
    <property type="match status" value="7"/>
</dbReference>
<evidence type="ECO:0000313" key="11">
    <source>
        <dbReference type="EMBL" id="KAI2667837.1"/>
    </source>
</evidence>
<keyword evidence="7" id="KW-0539">Nucleus</keyword>
<keyword evidence="12" id="KW-1185">Reference proteome</keyword>
<feature type="domain" description="C2H2-type" evidence="10">
    <location>
        <begin position="284"/>
        <end position="312"/>
    </location>
</feature>
<dbReference type="InterPro" id="IPR013087">
    <property type="entry name" value="Znf_C2H2_type"/>
</dbReference>
<evidence type="ECO:0000256" key="2">
    <source>
        <dbReference type="ARBA" id="ARBA00022723"/>
    </source>
</evidence>
<dbReference type="Pfam" id="PF00096">
    <property type="entry name" value="zf-C2H2"/>
    <property type="match status" value="3"/>
</dbReference>
<feature type="compositionally biased region" description="Acidic residues" evidence="9">
    <location>
        <begin position="774"/>
        <end position="786"/>
    </location>
</feature>
<feature type="domain" description="C2H2-type" evidence="10">
    <location>
        <begin position="1145"/>
        <end position="1172"/>
    </location>
</feature>
<dbReference type="EMBL" id="JACTAM010000002">
    <property type="protein sequence ID" value="KAI2667837.1"/>
    <property type="molecule type" value="Genomic_DNA"/>
</dbReference>
<dbReference type="InterPro" id="IPR051574">
    <property type="entry name" value="ZnF_E-box_Homeobox"/>
</dbReference>
<proteinExistence type="predicted"/>
<feature type="compositionally biased region" description="Basic and acidic residues" evidence="9">
    <location>
        <begin position="832"/>
        <end position="841"/>
    </location>
</feature>
<feature type="region of interest" description="Disordered" evidence="9">
    <location>
        <begin position="225"/>
        <end position="277"/>
    </location>
</feature>
<evidence type="ECO:0000256" key="4">
    <source>
        <dbReference type="ARBA" id="ARBA00022771"/>
    </source>
</evidence>
<feature type="compositionally biased region" description="Basic and acidic residues" evidence="9">
    <location>
        <begin position="142"/>
        <end position="162"/>
    </location>
</feature>
<feature type="region of interest" description="Disordered" evidence="9">
    <location>
        <begin position="827"/>
        <end position="855"/>
    </location>
</feature>
<dbReference type="InterPro" id="IPR036236">
    <property type="entry name" value="Znf_C2H2_sf"/>
</dbReference>
<dbReference type="PROSITE" id="PS50157">
    <property type="entry name" value="ZINC_FINGER_C2H2_2"/>
    <property type="match status" value="6"/>
</dbReference>
<feature type="region of interest" description="Disordered" evidence="9">
    <location>
        <begin position="899"/>
        <end position="945"/>
    </location>
</feature>
<evidence type="ECO:0000256" key="1">
    <source>
        <dbReference type="ARBA" id="ARBA00004123"/>
    </source>
</evidence>
<feature type="compositionally biased region" description="Acidic residues" evidence="9">
    <location>
        <begin position="1249"/>
        <end position="1263"/>
    </location>
</feature>
<accession>A0ABQ8MYC2</accession>
<gene>
    <name evidence="11" type="ORF">H4Q32_004425</name>
</gene>
<feature type="domain" description="C2H2-type" evidence="10">
    <location>
        <begin position="1173"/>
        <end position="1201"/>
    </location>
</feature>
<keyword evidence="6 11" id="KW-0238">DNA-binding</keyword>
<keyword evidence="5" id="KW-0862">Zinc</keyword>
<dbReference type="PROSITE" id="PS00028">
    <property type="entry name" value="ZINC_FINGER_C2H2_1"/>
    <property type="match status" value="5"/>
</dbReference>
<dbReference type="PANTHER" id="PTHR24391:SF17">
    <property type="entry name" value="ZINC FINGER E-BOX-BINDING HOMEOBOX 1"/>
    <property type="match status" value="1"/>
</dbReference>
<organism evidence="11 12">
    <name type="scientific">Labeo rohita</name>
    <name type="common">Indian major carp</name>
    <name type="synonym">Cyprinus rohita</name>
    <dbReference type="NCBI Taxonomy" id="84645"/>
    <lineage>
        <taxon>Eukaryota</taxon>
        <taxon>Metazoa</taxon>
        <taxon>Chordata</taxon>
        <taxon>Craniata</taxon>
        <taxon>Vertebrata</taxon>
        <taxon>Euteleostomi</taxon>
        <taxon>Actinopterygii</taxon>
        <taxon>Neopterygii</taxon>
        <taxon>Teleostei</taxon>
        <taxon>Ostariophysi</taxon>
        <taxon>Cypriniformes</taxon>
        <taxon>Cyprinidae</taxon>
        <taxon>Labeoninae</taxon>
        <taxon>Labeonini</taxon>
        <taxon>Labeo</taxon>
    </lineage>
</organism>
<evidence type="ECO:0000256" key="7">
    <source>
        <dbReference type="ARBA" id="ARBA00023242"/>
    </source>
</evidence>
<feature type="compositionally biased region" description="Polar residues" evidence="9">
    <location>
        <begin position="1209"/>
        <end position="1219"/>
    </location>
</feature>
<sequence length="1321" mass="144303">MLNTHVDCCPRYKGSGQLPTEGGASEKVCSHCIKRLCRKAECRKPGAERGLLWGGGNRGGRGGSIREAAFRHSAKIMADGPRCQRRKQTQPRRNNARIRLRRNTLRSRQRVYLNGEETTERANVLFYRSSPSSRVQSSDCPDGGKESVCETRSAREKRERGAQHTLRQMATCAVRSFSSVPEATSDSDDEDKLHIVEEDSIADDPDQKSSVFQLKAARQLSETCTQDEECVTDEEDGADDEVAGEEKQTETEHIYSDAPDEQQRTPERGVHDENGTPDAFSQLHTCPHCSRGYKRHTSLKEHIKLRHEKSEDNYCCSLCSYTFTYRTQLVRHMTAHRHVREQRSISQSGGNRKFKCTECSKAFKYKHHLKEHLRIHSGEKPYECSNCRKRFSHSGSYSSHISSKKCASVTPAVNGLPRTPGVKTALTVSRSTHILLREKADITNKPLQEQLPLKQIKQEPVEQQPKPVSATPSIAATTTTTNGVMAPQGVVQTLVLPTVGLVQPISINLSDLQNALNAAMDGNVIRQVLTSTNANGTSAKIVGQMPAQPQAQAVVLQPQQAQPQVISAISLPVVGQDGNAKIIINYNPQLESQLKAVKVNPTQPTATQTSIAQAKSTQANVVQLQSVHSSSTETQTSGTPKPTQVNIIKPVQTGNLSKPPSIIKITPAQAARLVQARAAQPKLTQQTLLLVRRADGTQSLVVRQIPVANSNTQSTETKSTPDKTTTTPPAENTTTETTESTGSLEDKCVIQNLTAPPEIKIKTEPASPSKIEQSEEDKEMQTDENQEGGKQTTATTEPVEHSGTVHSGVACGDNFHNYATCLLCDSSPSKRKPSDSQDGDAKGSPTTISLSSLLDKDKSGAAERLLPLLKAYSQNPEPTEEQLSQVAKTVKLPLEAKTTPSAAPEGMNSTQATCTPTPPPEGTSADTQNGSAASPASPPASVSTDDLVIVKTEDVEEELQCEPLDLSLPKSSSAQASTTTKLSVSTQKEPLNLTCLKKQPLPGNTIYVTQGGTGPLNIVTTPLPTLVAIAEPGGVPCIGTAISGNKRTILIPQLTYTYTTNPSIKTPDNALTETKGTVILNNCPKVADTASDCVSEDQNDEDSPLMKKKRKTVGGLYACDLCDKIFQKSSSLLRHKYEHTGKRPHECGICNKAFKHKHHLIEHTRLHSGEKPYQCDKCGKRFSHSGSYSQHMNHRYSYCKRDTHELPEQVSTSTPPSQLDSDERESDGEEEEDLTALDMSDIRVVQVGDDYEDEEESGGEEEQERGHEEQETEEGGMVMEVELGDTDTLEEETVETENAMETQEDAVLRNNDENTEMATED</sequence>
<comment type="caution">
    <text evidence="11">The sequence shown here is derived from an EMBL/GenBank/DDBJ whole genome shotgun (WGS) entry which is preliminary data.</text>
</comment>
<feature type="region of interest" description="Disordered" evidence="9">
    <location>
        <begin position="705"/>
        <end position="805"/>
    </location>
</feature>
<reference evidence="11 12" key="1">
    <citation type="submission" date="2022-01" db="EMBL/GenBank/DDBJ databases">
        <title>A high-quality chromosome-level genome assembly of rohu carp, Labeo rohita.</title>
        <authorList>
            <person name="Arick M.A. II"/>
            <person name="Hsu C.-Y."/>
            <person name="Magbanua Z."/>
            <person name="Pechanova O."/>
            <person name="Grover C."/>
            <person name="Miller E."/>
            <person name="Thrash A."/>
            <person name="Ezzel L."/>
            <person name="Alam S."/>
            <person name="Benzie J."/>
            <person name="Hamilton M."/>
            <person name="Karsi A."/>
            <person name="Lawrence M.L."/>
            <person name="Peterson D.G."/>
        </authorList>
    </citation>
    <scope>NUCLEOTIDE SEQUENCE [LARGE SCALE GENOMIC DNA]</scope>
    <source>
        <strain evidence="12">BAU-BD-2019</strain>
        <tissue evidence="11">Blood</tissue>
    </source>
</reference>
<keyword evidence="3" id="KW-0677">Repeat</keyword>
<feature type="domain" description="C2H2-type" evidence="10">
    <location>
        <begin position="314"/>
        <end position="341"/>
    </location>
</feature>
<dbReference type="PANTHER" id="PTHR24391">
    <property type="entry name" value="HISTONE H4 TRANSCRIPTION FACTOR-RELATED"/>
    <property type="match status" value="1"/>
</dbReference>
<feature type="domain" description="C2H2-type" evidence="10">
    <location>
        <begin position="354"/>
        <end position="381"/>
    </location>
</feature>
<evidence type="ECO:0000256" key="5">
    <source>
        <dbReference type="ARBA" id="ARBA00022833"/>
    </source>
</evidence>
<protein>
    <submittedName>
        <fullName evidence="11">Zinc finger E-box-binding homeobox 1</fullName>
    </submittedName>
</protein>
<feature type="compositionally biased region" description="Acidic residues" evidence="9">
    <location>
        <begin position="1282"/>
        <end position="1295"/>
    </location>
</feature>
<keyword evidence="11" id="KW-0371">Homeobox</keyword>
<dbReference type="GO" id="GO:0003677">
    <property type="term" value="F:DNA binding"/>
    <property type="evidence" value="ECO:0007669"/>
    <property type="project" value="UniProtKB-KW"/>
</dbReference>
<feature type="compositionally biased region" description="Basic and acidic residues" evidence="9">
    <location>
        <begin position="244"/>
        <end position="274"/>
    </location>
</feature>
<feature type="compositionally biased region" description="Low complexity" evidence="9">
    <location>
        <begin position="714"/>
        <end position="741"/>
    </location>
</feature>
<feature type="compositionally biased region" description="Acidic residues" evidence="9">
    <location>
        <begin position="225"/>
        <end position="243"/>
    </location>
</feature>
<evidence type="ECO:0000313" key="12">
    <source>
        <dbReference type="Proteomes" id="UP000830375"/>
    </source>
</evidence>
<feature type="region of interest" description="Disordered" evidence="9">
    <location>
        <begin position="129"/>
        <end position="166"/>
    </location>
</feature>
<name>A0ABQ8MYC2_LABRO</name>
<evidence type="ECO:0000259" key="10">
    <source>
        <dbReference type="PROSITE" id="PS50157"/>
    </source>
</evidence>
<evidence type="ECO:0000256" key="9">
    <source>
        <dbReference type="SAM" id="MobiDB-lite"/>
    </source>
</evidence>
<feature type="region of interest" description="Disordered" evidence="9">
    <location>
        <begin position="962"/>
        <end position="983"/>
    </location>
</feature>
<dbReference type="Gene3D" id="3.30.160.60">
    <property type="entry name" value="Classic Zinc Finger"/>
    <property type="match status" value="6"/>
</dbReference>
<evidence type="ECO:0000256" key="3">
    <source>
        <dbReference type="ARBA" id="ARBA00022737"/>
    </source>
</evidence>
<feature type="region of interest" description="Disordered" evidence="9">
    <location>
        <begin position="1205"/>
        <end position="1321"/>
    </location>
</feature>
<dbReference type="SUPFAM" id="SSF57667">
    <property type="entry name" value="beta-beta-alpha zinc fingers"/>
    <property type="match status" value="4"/>
</dbReference>
<evidence type="ECO:0000256" key="8">
    <source>
        <dbReference type="PROSITE-ProRule" id="PRU00042"/>
    </source>
</evidence>
<keyword evidence="4 8" id="KW-0863">Zinc-finger</keyword>
<evidence type="ECO:0000256" key="6">
    <source>
        <dbReference type="ARBA" id="ARBA00023125"/>
    </source>
</evidence>
<feature type="compositionally biased region" description="Low complexity" evidence="9">
    <location>
        <begin position="931"/>
        <end position="941"/>
    </location>
</feature>
<feature type="compositionally biased region" description="Low complexity" evidence="9">
    <location>
        <begin position="970"/>
        <end position="983"/>
    </location>
</feature>
<comment type="subcellular location">
    <subcellularLocation>
        <location evidence="1">Nucleus</location>
    </subcellularLocation>
</comment>
<keyword evidence="2" id="KW-0479">Metal-binding</keyword>
<feature type="compositionally biased region" description="Acidic residues" evidence="9">
    <location>
        <begin position="1220"/>
        <end position="1235"/>
    </location>
</feature>
<feature type="domain" description="C2H2-type" evidence="10">
    <location>
        <begin position="1117"/>
        <end position="1144"/>
    </location>
</feature>
<feature type="compositionally biased region" description="Low complexity" evidence="9">
    <location>
        <begin position="129"/>
        <end position="138"/>
    </location>
</feature>